<keyword evidence="1" id="KW-0812">Transmembrane</keyword>
<feature type="transmembrane region" description="Helical" evidence="1">
    <location>
        <begin position="257"/>
        <end position="280"/>
    </location>
</feature>
<keyword evidence="1" id="KW-1133">Transmembrane helix</keyword>
<feature type="transmembrane region" description="Helical" evidence="1">
    <location>
        <begin position="300"/>
        <end position="329"/>
    </location>
</feature>
<organism evidence="2 3">
    <name type="scientific">Debaryomyces hansenii (strain ATCC 36239 / CBS 767 / BCRC 21394 / JCM 1990 / NBRC 0083 / IGC 2968)</name>
    <name type="common">Yeast</name>
    <name type="synonym">Torulaspora hansenii</name>
    <dbReference type="NCBI Taxonomy" id="284592"/>
    <lineage>
        <taxon>Eukaryota</taxon>
        <taxon>Fungi</taxon>
        <taxon>Dikarya</taxon>
        <taxon>Ascomycota</taxon>
        <taxon>Saccharomycotina</taxon>
        <taxon>Pichiomycetes</taxon>
        <taxon>Debaryomycetaceae</taxon>
        <taxon>Debaryomyces</taxon>
    </lineage>
</organism>
<proteinExistence type="predicted"/>
<dbReference type="STRING" id="284592.Q6BMS1"/>
<dbReference type="AlphaFoldDB" id="Q6BMS1"/>
<dbReference type="PANTHER" id="PTHR28019:SF2">
    <property type="entry name" value="CELL MEMBRANE PROTEIN YLR413W-RELATED"/>
    <property type="match status" value="1"/>
</dbReference>
<name>Q6BMS1_DEBHA</name>
<keyword evidence="3" id="KW-1185">Reference proteome</keyword>
<keyword evidence="1" id="KW-0472">Membrane</keyword>
<sequence length="360" mass="39625">MFRIVRLIIILLSIATTVLSIFALVGSYKNEAYLTKIYLLDFHLTDLDVSQLIDFNGFSKRDTIHPDSKRDTILPGRTVVEKDLASSLSDIGSTISGIVNSITYEDMGLAQVYSISLWGYCKGEVKGSSKTEKGFDNSDIDFKWCSDPKPAYFFDPLEIIKQELNNTINDKITGASGSIDISSDVRTVLEQIVDNITYETLNLPGNLNKQLTLLNNLTKAAFALILIMAILSAIGVFVQLIGCCVDPSNCCLSCINFLFQTLVFLTGIIGAGLATGAYIYVRKQINENTGELGIKSFLSIAFYALIWSAVAAALLVLIFTIIGHCCGCLSNNRKKYKPLDAPAVPEKNGYEMGYNHHQNY</sequence>
<dbReference type="InParanoid" id="Q6BMS1"/>
<dbReference type="VEuPathDB" id="FungiDB:DEHA2F03080g"/>
<dbReference type="FunCoup" id="Q6BMS1">
    <property type="interactions" value="98"/>
</dbReference>
<dbReference type="GeneID" id="2903901"/>
<dbReference type="GO" id="GO:0051285">
    <property type="term" value="C:cell cortex of cell tip"/>
    <property type="evidence" value="ECO:0007669"/>
    <property type="project" value="TreeGrafter"/>
</dbReference>
<dbReference type="RefSeq" id="XP_460500.1">
    <property type="nucleotide sequence ID" value="XM_460500.1"/>
</dbReference>
<dbReference type="HOGENOM" id="CLU_758612_0_0_1"/>
<reference evidence="2 3" key="1">
    <citation type="journal article" date="2004" name="Nature">
        <title>Genome evolution in yeasts.</title>
        <authorList>
            <consortium name="Genolevures"/>
            <person name="Dujon B."/>
            <person name="Sherman D."/>
            <person name="Fischer G."/>
            <person name="Durrens P."/>
            <person name="Casaregola S."/>
            <person name="Lafontaine I."/>
            <person name="de Montigny J."/>
            <person name="Marck C."/>
            <person name="Neuveglise C."/>
            <person name="Talla E."/>
            <person name="Goffard N."/>
            <person name="Frangeul L."/>
            <person name="Aigle M."/>
            <person name="Anthouard V."/>
            <person name="Babour A."/>
            <person name="Barbe V."/>
            <person name="Barnay S."/>
            <person name="Blanchin S."/>
            <person name="Beckerich J.M."/>
            <person name="Beyne E."/>
            <person name="Bleykasten C."/>
            <person name="Boisrame A."/>
            <person name="Boyer J."/>
            <person name="Cattolico L."/>
            <person name="Confanioleri F."/>
            <person name="de Daruvar A."/>
            <person name="Despons L."/>
            <person name="Fabre E."/>
            <person name="Fairhead C."/>
            <person name="Ferry-Dumazet H."/>
            <person name="Groppi A."/>
            <person name="Hantraye F."/>
            <person name="Hennequin C."/>
            <person name="Jauniaux N."/>
            <person name="Joyet P."/>
            <person name="Kachouri R."/>
            <person name="Kerrest A."/>
            <person name="Koszul R."/>
            <person name="Lemaire M."/>
            <person name="Lesur I."/>
            <person name="Ma L."/>
            <person name="Muller H."/>
            <person name="Nicaud J.M."/>
            <person name="Nikolski M."/>
            <person name="Oztas S."/>
            <person name="Ozier-Kalogeropoulos O."/>
            <person name="Pellenz S."/>
            <person name="Potier S."/>
            <person name="Richard G.F."/>
            <person name="Straub M.L."/>
            <person name="Suleau A."/>
            <person name="Swennene D."/>
            <person name="Tekaia F."/>
            <person name="Wesolowski-Louvel M."/>
            <person name="Westhof E."/>
            <person name="Wirth B."/>
            <person name="Zeniou-Meyer M."/>
            <person name="Zivanovic I."/>
            <person name="Bolotin-Fukuhara M."/>
            <person name="Thierry A."/>
            <person name="Bouchier C."/>
            <person name="Caudron B."/>
            <person name="Scarpelli C."/>
            <person name="Gaillardin C."/>
            <person name="Weissenbach J."/>
            <person name="Wincker P."/>
            <person name="Souciet J.L."/>
        </authorList>
    </citation>
    <scope>NUCLEOTIDE SEQUENCE [LARGE SCALE GENOMIC DNA]</scope>
    <source>
        <strain evidence="3">ATCC 36239 / CBS 767 / BCRC 21394 / JCM 1990 / NBRC 0083 / IGC 2968</strain>
    </source>
</reference>
<evidence type="ECO:0000313" key="2">
    <source>
        <dbReference type="EMBL" id="CAG88813.1"/>
    </source>
</evidence>
<dbReference type="GO" id="GO:0031505">
    <property type="term" value="P:fungal-type cell wall organization"/>
    <property type="evidence" value="ECO:0007669"/>
    <property type="project" value="TreeGrafter"/>
</dbReference>
<dbReference type="Proteomes" id="UP000000599">
    <property type="component" value="Chromosome F"/>
</dbReference>
<dbReference type="Pfam" id="PF06687">
    <property type="entry name" value="SUR7"/>
    <property type="match status" value="1"/>
</dbReference>
<dbReference type="eggNOG" id="ENOG502S4UA">
    <property type="taxonomic scope" value="Eukaryota"/>
</dbReference>
<gene>
    <name evidence="2" type="ordered locus">DEHA2F03080g</name>
</gene>
<dbReference type="OrthoDB" id="4480814at2759"/>
<evidence type="ECO:0000256" key="1">
    <source>
        <dbReference type="SAM" id="Phobius"/>
    </source>
</evidence>
<dbReference type="EMBL" id="CR382138">
    <property type="protein sequence ID" value="CAG88813.1"/>
    <property type="molecule type" value="Genomic_DNA"/>
</dbReference>
<feature type="transmembrane region" description="Helical" evidence="1">
    <location>
        <begin position="220"/>
        <end position="245"/>
    </location>
</feature>
<dbReference type="KEGG" id="dha:DEHA2F03080g"/>
<dbReference type="InterPro" id="IPR009571">
    <property type="entry name" value="SUR7/Rim9-like_fungi"/>
</dbReference>
<dbReference type="InterPro" id="IPR052413">
    <property type="entry name" value="SUR7_domain"/>
</dbReference>
<evidence type="ECO:0000313" key="3">
    <source>
        <dbReference type="Proteomes" id="UP000000599"/>
    </source>
</evidence>
<protein>
    <submittedName>
        <fullName evidence="2">DEHA2F03080p</fullName>
    </submittedName>
</protein>
<dbReference type="GO" id="GO:0005886">
    <property type="term" value="C:plasma membrane"/>
    <property type="evidence" value="ECO:0007669"/>
    <property type="project" value="InterPro"/>
</dbReference>
<dbReference type="OMA" id="GYWGYCR"/>
<dbReference type="PANTHER" id="PTHR28019">
    <property type="entry name" value="CELL MEMBRANE PROTEIN YLR413W-RELATED"/>
    <property type="match status" value="1"/>
</dbReference>
<accession>Q6BMS1</accession>